<gene>
    <name evidence="2" type="ORF">EI427_00905</name>
</gene>
<dbReference type="SUPFAM" id="SSF109604">
    <property type="entry name" value="HD-domain/PDEase-like"/>
    <property type="match status" value="1"/>
</dbReference>
<dbReference type="RefSeq" id="WP_126610788.1">
    <property type="nucleotide sequence ID" value="NZ_CP034562.1"/>
</dbReference>
<reference evidence="2 3" key="1">
    <citation type="submission" date="2018-12" db="EMBL/GenBank/DDBJ databases">
        <title>Flammeovirga pectinis sp. nov., isolated from the gut of the Korean scallop, Patinopecten yessoensis.</title>
        <authorList>
            <person name="Bae J.-W."/>
            <person name="Jeong Y.-S."/>
            <person name="Kang W."/>
        </authorList>
    </citation>
    <scope>NUCLEOTIDE SEQUENCE [LARGE SCALE GENOMIC DNA]</scope>
    <source>
        <strain evidence="2 3">L12M1</strain>
    </source>
</reference>
<dbReference type="CDD" id="cd00077">
    <property type="entry name" value="HDc"/>
    <property type="match status" value="1"/>
</dbReference>
<sequence>MNPSQQEIINKTAKFIEEKFAGEGTGHDWHHIYRVWKSAEQIAKTENCNAYIVSLSALLHDIADHKFYNGDLLEGSRQTKTWLEQAGADKDTIEQVADIVKRVSFKGANVKDEMPSIEGQVVQDADRLDAIGAIGIARAFAYGGSKHRSLYDPKEVYEMHTDFDSYHKSESSTVAHFYEKLLLLKDRMHTETAKKIAAKRHQYMEGFLEQFYGEWEGKL</sequence>
<dbReference type="PANTHER" id="PTHR33594:SF1">
    <property type="entry name" value="HD_PDEASE DOMAIN-CONTAINING PROTEIN"/>
    <property type="match status" value="1"/>
</dbReference>
<feature type="domain" description="HD/PDEase" evidence="1">
    <location>
        <begin position="24"/>
        <end position="140"/>
    </location>
</feature>
<dbReference type="SMART" id="SM00471">
    <property type="entry name" value="HDc"/>
    <property type="match status" value="1"/>
</dbReference>
<protein>
    <submittedName>
        <fullName evidence="2">HD domain-containing protein</fullName>
    </submittedName>
</protein>
<organism evidence="2 3">
    <name type="scientific">Flammeovirga pectinis</name>
    <dbReference type="NCBI Taxonomy" id="2494373"/>
    <lineage>
        <taxon>Bacteria</taxon>
        <taxon>Pseudomonadati</taxon>
        <taxon>Bacteroidota</taxon>
        <taxon>Cytophagia</taxon>
        <taxon>Cytophagales</taxon>
        <taxon>Flammeovirgaceae</taxon>
        <taxon>Flammeovirga</taxon>
    </lineage>
</organism>
<dbReference type="KEGG" id="fll:EI427_00905"/>
<accession>A0A3S9NXZ1</accession>
<dbReference type="EMBL" id="CP034562">
    <property type="protein sequence ID" value="AZQ60819.1"/>
    <property type="molecule type" value="Genomic_DNA"/>
</dbReference>
<evidence type="ECO:0000259" key="1">
    <source>
        <dbReference type="SMART" id="SM00471"/>
    </source>
</evidence>
<name>A0A3S9NXZ1_9BACT</name>
<dbReference type="PANTHER" id="PTHR33594">
    <property type="entry name" value="SUPERFAMILY HYDROLASE, PUTATIVE (AFU_ORTHOLOGUE AFUA_1G03035)-RELATED"/>
    <property type="match status" value="1"/>
</dbReference>
<dbReference type="OrthoDB" id="9797344at2"/>
<proteinExistence type="predicted"/>
<dbReference type="Gene3D" id="1.10.472.50">
    <property type="entry name" value="HD-domain/PDEase-like"/>
    <property type="match status" value="1"/>
</dbReference>
<dbReference type="Pfam" id="PF01966">
    <property type="entry name" value="HD"/>
    <property type="match status" value="1"/>
</dbReference>
<evidence type="ECO:0000313" key="2">
    <source>
        <dbReference type="EMBL" id="AZQ60819.1"/>
    </source>
</evidence>
<keyword evidence="3" id="KW-1185">Reference proteome</keyword>
<dbReference type="InterPro" id="IPR003607">
    <property type="entry name" value="HD/PDEase_dom"/>
</dbReference>
<dbReference type="AlphaFoldDB" id="A0A3S9NXZ1"/>
<dbReference type="Gene3D" id="1.20.58.1910">
    <property type="match status" value="1"/>
</dbReference>
<dbReference type="Proteomes" id="UP000267268">
    <property type="component" value="Chromosome 1"/>
</dbReference>
<dbReference type="InterPro" id="IPR006674">
    <property type="entry name" value="HD_domain"/>
</dbReference>
<evidence type="ECO:0000313" key="3">
    <source>
        <dbReference type="Proteomes" id="UP000267268"/>
    </source>
</evidence>